<dbReference type="RefSeq" id="WP_275566046.1">
    <property type="nucleotide sequence ID" value="NZ_JARGYC010000007.1"/>
</dbReference>
<evidence type="ECO:0000313" key="2">
    <source>
        <dbReference type="EMBL" id="MDF0599900.1"/>
    </source>
</evidence>
<comment type="caution">
    <text evidence="2">The sequence shown here is derived from an EMBL/GenBank/DDBJ whole genome shotgun (WGS) entry which is preliminary data.</text>
</comment>
<protein>
    <submittedName>
        <fullName evidence="2">Uncharacterized protein</fullName>
    </submittedName>
</protein>
<sequence length="65" mass="6976">MSAPNTNMERQKRHHWAPLAGIALVILFAVAMGAYYLGYLAAEGNDPGEPAAHIDGRTGEVEPVE</sequence>
<evidence type="ECO:0000256" key="1">
    <source>
        <dbReference type="SAM" id="Phobius"/>
    </source>
</evidence>
<dbReference type="EMBL" id="JARGYC010000007">
    <property type="protein sequence ID" value="MDF0599900.1"/>
    <property type="molecule type" value="Genomic_DNA"/>
</dbReference>
<keyword evidence="1" id="KW-0812">Transmembrane</keyword>
<gene>
    <name evidence="2" type="ORF">P1J78_04060</name>
</gene>
<organism evidence="2 3">
    <name type="scientific">Psychromarinibacter sediminicola</name>
    <dbReference type="NCBI Taxonomy" id="3033385"/>
    <lineage>
        <taxon>Bacteria</taxon>
        <taxon>Pseudomonadati</taxon>
        <taxon>Pseudomonadota</taxon>
        <taxon>Alphaproteobacteria</taxon>
        <taxon>Rhodobacterales</taxon>
        <taxon>Paracoccaceae</taxon>
        <taxon>Psychromarinibacter</taxon>
    </lineage>
</organism>
<keyword evidence="3" id="KW-1185">Reference proteome</keyword>
<dbReference type="Proteomes" id="UP001220964">
    <property type="component" value="Unassembled WGS sequence"/>
</dbReference>
<accession>A0AAE3T720</accession>
<name>A0AAE3T720_9RHOB</name>
<dbReference type="AlphaFoldDB" id="A0AAE3T720"/>
<keyword evidence="1" id="KW-1133">Transmembrane helix</keyword>
<proteinExistence type="predicted"/>
<keyword evidence="1" id="KW-0472">Membrane</keyword>
<feature type="transmembrane region" description="Helical" evidence="1">
    <location>
        <begin position="16"/>
        <end position="37"/>
    </location>
</feature>
<reference evidence="2" key="1">
    <citation type="submission" date="2023-03" db="EMBL/GenBank/DDBJ databases">
        <title>Multiphase analysis and comparison of six strains from genera Psychromarinibacter, Lutimaribacter, and Maritimibacter, including a novel species: Psychromarinibacter sediminicola sp. nov.</title>
        <authorList>
            <person name="Wang Y.-H."/>
            <person name="Ye M.-Q."/>
            <person name="Du Z.-J."/>
        </authorList>
    </citation>
    <scope>NUCLEOTIDE SEQUENCE</scope>
    <source>
        <strain evidence="2">C21-152</strain>
    </source>
</reference>
<evidence type="ECO:0000313" key="3">
    <source>
        <dbReference type="Proteomes" id="UP001220964"/>
    </source>
</evidence>